<keyword evidence="1" id="KW-1133">Transmembrane helix</keyword>
<sequence>MDDALTMLKIRALVILAAALLVIQVLFGSFRRRSSSSFVKCLLWAAFTIPGLSVPYAIGLMHATEIQNKLFVVWATFLIIVFGSSSTMSAYQLDDNEHWRIMKFVQLVQIFWAWWLWSIYARELASKDYVRSVVYATPLAILLFLSMFKLSDRFRASQLASLSYGARSDNKLVADYMQSEHEQEAPGYDPVTMKGYRYLVAGEDLNIAEPKPPHYRMKIEKMDRVVTVEKIWQCTGGLLQGPHGNKLRDVCLSFALYKLLRRRYVRYQLAESVLEKTRRFVLDGLLSGENAEERAFRVIERGNREIKLSTAVKKAVTTSLKENGENLRNGSSSLERNGVLDEFRWAFRFHHTHSHTILVWHIATEICMLAKETSEQNPSRPSHLMSFRRCFMYEADDIQVANNLSRYCAYLVAFFPEFLPEHKYTTVSVFDEVVKHLRDSLNGLGRELMVKIEDESKRWKVLADFWAEMVLYLAPSDNTRTHVEHLTRGGEFITHLWALLTHAGILQRQAGSDLV</sequence>
<feature type="transmembrane region" description="Helical" evidence="1">
    <location>
        <begin position="132"/>
        <end position="150"/>
    </location>
</feature>
<evidence type="ECO:0000259" key="2">
    <source>
        <dbReference type="Pfam" id="PF13968"/>
    </source>
</evidence>
<gene>
    <name evidence="3" type="ORF">A4U43_C03F9670</name>
</gene>
<feature type="transmembrane region" description="Helical" evidence="1">
    <location>
        <begin position="70"/>
        <end position="91"/>
    </location>
</feature>
<organism evidence="3 4">
    <name type="scientific">Asparagus officinalis</name>
    <name type="common">Garden asparagus</name>
    <dbReference type="NCBI Taxonomy" id="4686"/>
    <lineage>
        <taxon>Eukaryota</taxon>
        <taxon>Viridiplantae</taxon>
        <taxon>Streptophyta</taxon>
        <taxon>Embryophyta</taxon>
        <taxon>Tracheophyta</taxon>
        <taxon>Spermatophyta</taxon>
        <taxon>Magnoliopsida</taxon>
        <taxon>Liliopsida</taxon>
        <taxon>Asparagales</taxon>
        <taxon>Asparagaceae</taxon>
        <taxon>Asparagoideae</taxon>
        <taxon>Asparagus</taxon>
    </lineage>
</organism>
<protein>
    <recommendedName>
        <fullName evidence="2">DUF4220 domain-containing protein</fullName>
    </recommendedName>
</protein>
<keyword evidence="1" id="KW-0472">Membrane</keyword>
<proteinExistence type="predicted"/>
<dbReference type="PANTHER" id="PTHR31325">
    <property type="entry name" value="OS01G0798800 PROTEIN-RELATED"/>
    <property type="match status" value="1"/>
</dbReference>
<evidence type="ECO:0000256" key="1">
    <source>
        <dbReference type="SAM" id="Phobius"/>
    </source>
</evidence>
<accession>A0A5P1FDW4</accession>
<feature type="domain" description="DUF4220" evidence="2">
    <location>
        <begin position="44"/>
        <end position="300"/>
    </location>
</feature>
<evidence type="ECO:0000313" key="4">
    <source>
        <dbReference type="Proteomes" id="UP000243459"/>
    </source>
</evidence>
<feature type="transmembrane region" description="Helical" evidence="1">
    <location>
        <begin position="42"/>
        <end position="64"/>
    </location>
</feature>
<keyword evidence="1" id="KW-0812">Transmembrane</keyword>
<dbReference type="Pfam" id="PF04578">
    <property type="entry name" value="DUF594"/>
    <property type="match status" value="1"/>
</dbReference>
<dbReference type="Pfam" id="PF13968">
    <property type="entry name" value="DUF4220"/>
    <property type="match status" value="1"/>
</dbReference>
<name>A0A5P1FDW4_ASPOF</name>
<keyword evidence="4" id="KW-1185">Reference proteome</keyword>
<dbReference type="Proteomes" id="UP000243459">
    <property type="component" value="Chromosome 3"/>
</dbReference>
<dbReference type="EMBL" id="CM007383">
    <property type="protein sequence ID" value="ONK74740.1"/>
    <property type="molecule type" value="Genomic_DNA"/>
</dbReference>
<dbReference type="InterPro" id="IPR007658">
    <property type="entry name" value="DUF594"/>
</dbReference>
<dbReference type="InterPro" id="IPR025315">
    <property type="entry name" value="DUF4220"/>
</dbReference>
<dbReference type="OMA" id="VIWICEY"/>
<dbReference type="AlphaFoldDB" id="A0A5P1FDW4"/>
<dbReference type="Gramene" id="ONK74740">
    <property type="protein sequence ID" value="ONK74740"/>
    <property type="gene ID" value="A4U43_C03F9670"/>
</dbReference>
<evidence type="ECO:0000313" key="3">
    <source>
        <dbReference type="EMBL" id="ONK74740.1"/>
    </source>
</evidence>
<feature type="transmembrane region" description="Helical" evidence="1">
    <location>
        <begin position="12"/>
        <end position="30"/>
    </location>
</feature>
<reference evidence="4" key="1">
    <citation type="journal article" date="2017" name="Nat. Commun.">
        <title>The asparagus genome sheds light on the origin and evolution of a young Y chromosome.</title>
        <authorList>
            <person name="Harkess A."/>
            <person name="Zhou J."/>
            <person name="Xu C."/>
            <person name="Bowers J.E."/>
            <person name="Van der Hulst R."/>
            <person name="Ayyampalayam S."/>
            <person name="Mercati F."/>
            <person name="Riccardi P."/>
            <person name="McKain M.R."/>
            <person name="Kakrana A."/>
            <person name="Tang H."/>
            <person name="Ray J."/>
            <person name="Groenendijk J."/>
            <person name="Arikit S."/>
            <person name="Mathioni S.M."/>
            <person name="Nakano M."/>
            <person name="Shan H."/>
            <person name="Telgmann-Rauber A."/>
            <person name="Kanno A."/>
            <person name="Yue Z."/>
            <person name="Chen H."/>
            <person name="Li W."/>
            <person name="Chen Y."/>
            <person name="Xu X."/>
            <person name="Zhang Y."/>
            <person name="Luo S."/>
            <person name="Chen H."/>
            <person name="Gao J."/>
            <person name="Mao Z."/>
            <person name="Pires J.C."/>
            <person name="Luo M."/>
            <person name="Kudrna D."/>
            <person name="Wing R.A."/>
            <person name="Meyers B.C."/>
            <person name="Yi K."/>
            <person name="Kong H."/>
            <person name="Lavrijsen P."/>
            <person name="Sunseri F."/>
            <person name="Falavigna A."/>
            <person name="Ye Y."/>
            <person name="Leebens-Mack J.H."/>
            <person name="Chen G."/>
        </authorList>
    </citation>
    <scope>NUCLEOTIDE SEQUENCE [LARGE SCALE GENOMIC DNA]</scope>
    <source>
        <strain evidence="4">cv. DH0086</strain>
    </source>
</reference>